<dbReference type="Proteomes" id="UP001265746">
    <property type="component" value="Unassembled WGS sequence"/>
</dbReference>
<evidence type="ECO:0000256" key="3">
    <source>
        <dbReference type="ARBA" id="ARBA00022827"/>
    </source>
</evidence>
<dbReference type="Gene3D" id="3.50.50.60">
    <property type="entry name" value="FAD/NAD(P)-binding domain"/>
    <property type="match status" value="1"/>
</dbReference>
<keyword evidence="3" id="KW-0274">FAD</keyword>
<accession>A0AAD9W391</accession>
<evidence type="ECO:0000313" key="7">
    <source>
        <dbReference type="EMBL" id="KAK2604312.1"/>
    </source>
</evidence>
<sequence>MSEPQRIHVAIVGGGIGGVVLGIALSKFQHITYTIFESRGAFGEIGAGVGFFKNGHSAMRLIDPRIWESYLEIASFNGWEDKQDVWFDFLNGERGENEGRRIIEVQMNDPKGMSGAHRASLLNALIKLLPANVTEFNKKLVSVDQSRENVVCQFADGSHREADLVVACDGIWSACRPLVLDNPKLASPRFTGKVAYRGLLPMKLAEEVLGDEHANNRTMFLGRGGHVLTFPVSNGALMNVVAFHDSGKTTWEGESIQKLQMGNAQRDFSESQWGSCVVKIVETRSHVFQLLQPDVWAIFEHAPVPTFYKGRICLLGDAAHAMSPHLGQGAGMAIEDSYILSNLLGDCSSREDIFAALAAYDSVRVPRAIRVTSESFENGKRLDLQGSTAGCDFDKLAAELNKVARWIWDLDLEEHLKTAAEKLKQIRKS</sequence>
<dbReference type="InterPro" id="IPR036188">
    <property type="entry name" value="FAD/NAD-bd_sf"/>
</dbReference>
<dbReference type="SUPFAM" id="SSF54373">
    <property type="entry name" value="FAD-linked reductases, C-terminal domain"/>
    <property type="match status" value="1"/>
</dbReference>
<evidence type="ECO:0000256" key="5">
    <source>
        <dbReference type="SAM" id="Phobius"/>
    </source>
</evidence>
<evidence type="ECO:0000256" key="4">
    <source>
        <dbReference type="ARBA" id="ARBA00023002"/>
    </source>
</evidence>
<evidence type="ECO:0000313" key="8">
    <source>
        <dbReference type="Proteomes" id="UP001265746"/>
    </source>
</evidence>
<dbReference type="PANTHER" id="PTHR46720:SF3">
    <property type="entry name" value="FAD-BINDING DOMAIN-CONTAINING PROTEIN-RELATED"/>
    <property type="match status" value="1"/>
</dbReference>
<dbReference type="GO" id="GO:0071949">
    <property type="term" value="F:FAD binding"/>
    <property type="evidence" value="ECO:0007669"/>
    <property type="project" value="InterPro"/>
</dbReference>
<protein>
    <recommendedName>
        <fullName evidence="6">FAD-binding domain-containing protein</fullName>
    </recommendedName>
</protein>
<feature type="transmembrane region" description="Helical" evidence="5">
    <location>
        <begin position="7"/>
        <end position="25"/>
    </location>
</feature>
<dbReference type="SUPFAM" id="SSF51905">
    <property type="entry name" value="FAD/NAD(P)-binding domain"/>
    <property type="match status" value="1"/>
</dbReference>
<keyword evidence="4" id="KW-0560">Oxidoreductase</keyword>
<gene>
    <name evidence="7" type="ORF">N8I77_007255</name>
</gene>
<keyword evidence="5" id="KW-0812">Transmembrane</keyword>
<dbReference type="AlphaFoldDB" id="A0AAD9W391"/>
<feature type="domain" description="FAD-binding" evidence="6">
    <location>
        <begin position="135"/>
        <end position="374"/>
    </location>
</feature>
<dbReference type="PRINTS" id="PR00420">
    <property type="entry name" value="RNGMNOXGNASE"/>
</dbReference>
<dbReference type="InterPro" id="IPR051104">
    <property type="entry name" value="FAD_monoxygenase"/>
</dbReference>
<dbReference type="PANTHER" id="PTHR46720">
    <property type="entry name" value="HYDROXYLASE, PUTATIVE (AFU_ORTHOLOGUE AFUA_3G01460)-RELATED"/>
    <property type="match status" value="1"/>
</dbReference>
<comment type="caution">
    <text evidence="7">The sequence shown here is derived from an EMBL/GenBank/DDBJ whole genome shotgun (WGS) entry which is preliminary data.</text>
</comment>
<keyword evidence="2" id="KW-0285">Flavoprotein</keyword>
<keyword evidence="8" id="KW-1185">Reference proteome</keyword>
<dbReference type="GO" id="GO:0016491">
    <property type="term" value="F:oxidoreductase activity"/>
    <property type="evidence" value="ECO:0007669"/>
    <property type="project" value="UniProtKB-KW"/>
</dbReference>
<proteinExistence type="inferred from homology"/>
<dbReference type="EMBL" id="JAUJFL010000004">
    <property type="protein sequence ID" value="KAK2604312.1"/>
    <property type="molecule type" value="Genomic_DNA"/>
</dbReference>
<evidence type="ECO:0000256" key="1">
    <source>
        <dbReference type="ARBA" id="ARBA00007992"/>
    </source>
</evidence>
<dbReference type="Pfam" id="PF01494">
    <property type="entry name" value="FAD_binding_3"/>
    <property type="match status" value="1"/>
</dbReference>
<keyword evidence="5" id="KW-1133">Transmembrane helix</keyword>
<comment type="similarity">
    <text evidence="1">Belongs to the paxM FAD-dependent monooxygenase family.</text>
</comment>
<organism evidence="7 8">
    <name type="scientific">Phomopsis amygdali</name>
    <name type="common">Fusicoccum amygdali</name>
    <dbReference type="NCBI Taxonomy" id="1214568"/>
    <lineage>
        <taxon>Eukaryota</taxon>
        <taxon>Fungi</taxon>
        <taxon>Dikarya</taxon>
        <taxon>Ascomycota</taxon>
        <taxon>Pezizomycotina</taxon>
        <taxon>Sordariomycetes</taxon>
        <taxon>Sordariomycetidae</taxon>
        <taxon>Diaporthales</taxon>
        <taxon>Diaporthaceae</taxon>
        <taxon>Diaporthe</taxon>
    </lineage>
</organism>
<dbReference type="InterPro" id="IPR002938">
    <property type="entry name" value="FAD-bd"/>
</dbReference>
<name>A0AAD9W391_PHOAM</name>
<evidence type="ECO:0000259" key="6">
    <source>
        <dbReference type="Pfam" id="PF01494"/>
    </source>
</evidence>
<keyword evidence="5" id="KW-0472">Membrane</keyword>
<reference evidence="7" key="1">
    <citation type="submission" date="2023-06" db="EMBL/GenBank/DDBJ databases">
        <authorList>
            <person name="Noh H."/>
        </authorList>
    </citation>
    <scope>NUCLEOTIDE SEQUENCE</scope>
    <source>
        <strain evidence="7">DUCC20226</strain>
    </source>
</reference>
<evidence type="ECO:0000256" key="2">
    <source>
        <dbReference type="ARBA" id="ARBA00022630"/>
    </source>
</evidence>
<dbReference type="GO" id="GO:0044550">
    <property type="term" value="P:secondary metabolite biosynthetic process"/>
    <property type="evidence" value="ECO:0007669"/>
    <property type="project" value="TreeGrafter"/>
</dbReference>